<evidence type="ECO:0000256" key="5">
    <source>
        <dbReference type="ARBA" id="ARBA00023204"/>
    </source>
</evidence>
<organism evidence="10 11">
    <name type="scientific">Coxiella burnetii (strain Dugway 5J108-111)</name>
    <dbReference type="NCBI Taxonomy" id="434922"/>
    <lineage>
        <taxon>Bacteria</taxon>
        <taxon>Pseudomonadati</taxon>
        <taxon>Pseudomonadota</taxon>
        <taxon>Gammaproteobacteria</taxon>
        <taxon>Legionellales</taxon>
        <taxon>Coxiellaceae</taxon>
        <taxon>Coxiella</taxon>
    </lineage>
</organism>
<name>A9KEK1_COXBN</name>
<reference evidence="10 11" key="1">
    <citation type="journal article" date="2009" name="Infect. Immun.">
        <title>Comparative genomics reveal extensive transposon-mediated genomic plasticity and diversity among potential effector proteins within the genus Coxiella.</title>
        <authorList>
            <person name="Beare P.A."/>
            <person name="Unsworth N."/>
            <person name="Andoh M."/>
            <person name="Voth D.E."/>
            <person name="Omsland A."/>
            <person name="Gilk S.D."/>
            <person name="Williams K.P."/>
            <person name="Sobral B.W."/>
            <person name="Kupko J.J.III."/>
            <person name="Porcella S.F."/>
            <person name="Samuel J.E."/>
            <person name="Heinzen R.A."/>
        </authorList>
    </citation>
    <scope>NUCLEOTIDE SEQUENCE [LARGE SCALE GENOMIC DNA]</scope>
    <source>
        <strain evidence="10 11">Dugway 5J108-111</strain>
    </source>
</reference>
<dbReference type="PANTHER" id="PTHR30037">
    <property type="entry name" value="DNA-3-METHYLADENINE GLYCOSYLASE 1"/>
    <property type="match status" value="1"/>
</dbReference>
<evidence type="ECO:0000256" key="6">
    <source>
        <dbReference type="ARBA" id="ARBA00052558"/>
    </source>
</evidence>
<dbReference type="EMBL" id="CP000733">
    <property type="protein sequence ID" value="ABS77101.2"/>
    <property type="molecule type" value="Genomic_DNA"/>
</dbReference>
<keyword evidence="5" id="KW-0234">DNA repair</keyword>
<dbReference type="Proteomes" id="UP000008555">
    <property type="component" value="Chromosome"/>
</dbReference>
<dbReference type="GO" id="GO:0008725">
    <property type="term" value="F:DNA-3-methyladenine glycosylase activity"/>
    <property type="evidence" value="ECO:0007669"/>
    <property type="project" value="UniProtKB-EC"/>
</dbReference>
<keyword evidence="1 9" id="KW-0479">Metal-binding</keyword>
<dbReference type="InterPro" id="IPR004597">
    <property type="entry name" value="Tag"/>
</dbReference>
<dbReference type="Gene3D" id="1.10.340.30">
    <property type="entry name" value="Hypothetical protein, domain 2"/>
    <property type="match status" value="1"/>
</dbReference>
<feature type="binding site" evidence="9">
    <location>
        <position position="196"/>
    </location>
    <ligand>
        <name>Zn(2+)</name>
        <dbReference type="ChEBI" id="CHEBI:29105"/>
    </ligand>
</feature>
<evidence type="ECO:0000256" key="3">
    <source>
        <dbReference type="ARBA" id="ARBA00022801"/>
    </source>
</evidence>
<evidence type="ECO:0000256" key="4">
    <source>
        <dbReference type="ARBA" id="ARBA00022833"/>
    </source>
</evidence>
<dbReference type="InterPro" id="IPR005019">
    <property type="entry name" value="Adenine_glyco"/>
</dbReference>
<dbReference type="InterPro" id="IPR011257">
    <property type="entry name" value="DNA_glycosylase"/>
</dbReference>
<dbReference type="GO" id="GO:0006284">
    <property type="term" value="P:base-excision repair"/>
    <property type="evidence" value="ECO:0007669"/>
    <property type="project" value="InterPro"/>
</dbReference>
<dbReference type="InterPro" id="IPR052891">
    <property type="entry name" value="DNA-3mA_glycosylase"/>
</dbReference>
<keyword evidence="4 9" id="KW-0862">Zinc</keyword>
<evidence type="ECO:0000256" key="7">
    <source>
        <dbReference type="ARBA" id="ARBA00057608"/>
    </source>
</evidence>
<dbReference type="GO" id="GO:0046872">
    <property type="term" value="F:metal ion binding"/>
    <property type="evidence" value="ECO:0007669"/>
    <property type="project" value="UniProtKB-KW"/>
</dbReference>
<dbReference type="EC" id="3.2.2.20" evidence="8"/>
<keyword evidence="2" id="KW-0227">DNA damage</keyword>
<comment type="function">
    <text evidence="7">Hydrolysis of the deoxyribose N-glycosidic bond to excise 3-methyladenine from the damaged DNA polymer formed by alkylation lesions.</text>
</comment>
<dbReference type="SUPFAM" id="SSF48150">
    <property type="entry name" value="DNA-glycosylase"/>
    <property type="match status" value="1"/>
</dbReference>
<evidence type="ECO:0000256" key="9">
    <source>
        <dbReference type="PIRSR" id="PIRSR604597-1"/>
    </source>
</evidence>
<evidence type="ECO:0000313" key="11">
    <source>
        <dbReference type="Proteomes" id="UP000008555"/>
    </source>
</evidence>
<evidence type="ECO:0000256" key="1">
    <source>
        <dbReference type="ARBA" id="ARBA00022723"/>
    </source>
</evidence>
<accession>A9KEK1</accession>
<feature type="binding site" evidence="9">
    <location>
        <position position="21"/>
    </location>
    <ligand>
        <name>Zn(2+)</name>
        <dbReference type="ChEBI" id="CHEBI:29105"/>
    </ligand>
</feature>
<proteinExistence type="predicted"/>
<protein>
    <recommendedName>
        <fullName evidence="8">DNA-3-methyladenine glycosylase I</fullName>
        <ecNumber evidence="8">3.2.2.20</ecNumber>
    </recommendedName>
</protein>
<feature type="binding site" evidence="9">
    <location>
        <position position="192"/>
    </location>
    <ligand>
        <name>Zn(2+)</name>
        <dbReference type="ChEBI" id="CHEBI:29105"/>
    </ligand>
</feature>
<dbReference type="PANTHER" id="PTHR30037:SF4">
    <property type="entry name" value="DNA-3-METHYLADENINE GLYCOSYLASE I"/>
    <property type="match status" value="1"/>
</dbReference>
<keyword evidence="3 10" id="KW-0378">Hydrolase</keyword>
<evidence type="ECO:0000313" key="10">
    <source>
        <dbReference type="EMBL" id="ABS77101.2"/>
    </source>
</evidence>
<dbReference type="RefSeq" id="WP_010957540.1">
    <property type="nucleotide sequence ID" value="NC_009727.1"/>
</dbReference>
<feature type="binding site" evidence="9">
    <location>
        <position position="34"/>
    </location>
    <ligand>
        <name>Zn(2+)</name>
        <dbReference type="ChEBI" id="CHEBI:29105"/>
    </ligand>
</feature>
<sequence length="212" mass="24760">MTVIAGDLMNKKKTNIPKERCAWVSNDPLYIHYHDLEWGVPIYDDRLLFEFLILEGMQAGLSWLTILKKRNNYRDSFNNFDASIISKYNPRKIDRLLENAGIIRNKLKIQATINNAKAFLEVKKEWRNFSDYIWHFVDGHPIQNQWKNAKQIPTRSAISDVLSKDLKKRGFKFVGSTICYAFMQAVGMVNDHTTNCFRYEEIKNLPILLSPA</sequence>
<dbReference type="AlphaFoldDB" id="A9KEK1"/>
<gene>
    <name evidence="10" type="primary">tag</name>
    <name evidence="10" type="ordered locus">CBUD_1686</name>
</gene>
<dbReference type="Pfam" id="PF03352">
    <property type="entry name" value="Adenine_glyco"/>
    <property type="match status" value="1"/>
</dbReference>
<evidence type="ECO:0000256" key="2">
    <source>
        <dbReference type="ARBA" id="ARBA00022763"/>
    </source>
</evidence>
<dbReference type="FunFam" id="1.10.340.30:FF:000009">
    <property type="entry name" value="DNA-3-methyladenine glycosylase I"/>
    <property type="match status" value="1"/>
</dbReference>
<dbReference type="NCBIfam" id="TIGR00624">
    <property type="entry name" value="tag"/>
    <property type="match status" value="1"/>
</dbReference>
<dbReference type="KEGG" id="cbd:CBUD_1686"/>
<keyword evidence="10" id="KW-0326">Glycosidase</keyword>
<dbReference type="HOGENOM" id="CLU_083758_1_0_6"/>
<evidence type="ECO:0000256" key="8">
    <source>
        <dbReference type="ARBA" id="ARBA00066766"/>
    </source>
</evidence>
<comment type="catalytic activity">
    <reaction evidence="6">
        <text>Hydrolysis of alkylated DNA, releasing 3-methyladenine.</text>
        <dbReference type="EC" id="3.2.2.20"/>
    </reaction>
</comment>